<dbReference type="OrthoDB" id="9795068at2"/>
<proteinExistence type="predicted"/>
<dbReference type="CDD" id="cd03801">
    <property type="entry name" value="GT4_PimA-like"/>
    <property type="match status" value="1"/>
</dbReference>
<evidence type="ECO:0000259" key="1">
    <source>
        <dbReference type="Pfam" id="PF00534"/>
    </source>
</evidence>
<evidence type="ECO:0000313" key="3">
    <source>
        <dbReference type="Proteomes" id="UP000182427"/>
    </source>
</evidence>
<evidence type="ECO:0000313" key="2">
    <source>
        <dbReference type="EMBL" id="SDF29046.1"/>
    </source>
</evidence>
<sequence length="407" mass="45255">MVSMNERVRLAYVVSHPIQYQAELLRRIAADPRIDLRVFFCSDFSLRSYKDAGFGVTVEWDVPLTQGYISTVLPRWRDTSKPSPLRPISRGFFRELRKGVDGKPFDAVWIHGYSTVNSIHAILAAKALGIPVLLRAESWLADRVRSGQKLFAKQAFFTILRSLVNAVLPIGTENARYWAHYLGKDFPAFLMPYAVNNGYFSARAKQAEATRSNLQAELSLDPSRPVILFASKLQERKHADHLLEAYLQLRARSSSAPYLVIVGDGEMRSALEKRVAESGVTDVRFAGFRNQSELPRFFDLSDVFVLPSRHEAWGLITNEAMASGLAVIVTSDVGCAADIVRNGENGFVYPIGDIQTLSHALEKTIQPGVPEQMGRHSEEIIAHWGYAEDIAGLKAALRHVTGKNAGA</sequence>
<feature type="domain" description="Glycosyl transferase family 1" evidence="1">
    <location>
        <begin position="214"/>
        <end position="366"/>
    </location>
</feature>
<dbReference type="Proteomes" id="UP000182427">
    <property type="component" value="Chromosome I"/>
</dbReference>
<dbReference type="Gene3D" id="3.40.50.2000">
    <property type="entry name" value="Glycogen Phosphorylase B"/>
    <property type="match status" value="2"/>
</dbReference>
<organism evidence="2 3">
    <name type="scientific">Terriglobus roseus</name>
    <dbReference type="NCBI Taxonomy" id="392734"/>
    <lineage>
        <taxon>Bacteria</taxon>
        <taxon>Pseudomonadati</taxon>
        <taxon>Acidobacteriota</taxon>
        <taxon>Terriglobia</taxon>
        <taxon>Terriglobales</taxon>
        <taxon>Acidobacteriaceae</taxon>
        <taxon>Terriglobus</taxon>
    </lineage>
</organism>
<keyword evidence="3" id="KW-1185">Reference proteome</keyword>
<dbReference type="PANTHER" id="PTHR45947:SF3">
    <property type="entry name" value="SULFOQUINOVOSYL TRANSFERASE SQD2"/>
    <property type="match status" value="1"/>
</dbReference>
<dbReference type="GO" id="GO:0016757">
    <property type="term" value="F:glycosyltransferase activity"/>
    <property type="evidence" value="ECO:0007669"/>
    <property type="project" value="InterPro"/>
</dbReference>
<dbReference type="PANTHER" id="PTHR45947">
    <property type="entry name" value="SULFOQUINOVOSYL TRANSFERASE SQD2"/>
    <property type="match status" value="1"/>
</dbReference>
<accession>A0A1G7JVP9</accession>
<keyword evidence="2" id="KW-0808">Transferase</keyword>
<dbReference type="InterPro" id="IPR050194">
    <property type="entry name" value="Glycosyltransferase_grp1"/>
</dbReference>
<dbReference type="AlphaFoldDB" id="A0A1G7JVP9"/>
<dbReference type="InterPro" id="IPR001296">
    <property type="entry name" value="Glyco_trans_1"/>
</dbReference>
<dbReference type="Pfam" id="PF00534">
    <property type="entry name" value="Glycos_transf_1"/>
    <property type="match status" value="1"/>
</dbReference>
<gene>
    <name evidence="2" type="ORF">SAMN05444167_1965</name>
</gene>
<protein>
    <submittedName>
        <fullName evidence="2">Glycosyltransferase involved in cell wall bisynthesis</fullName>
    </submittedName>
</protein>
<reference evidence="2 3" key="1">
    <citation type="submission" date="2016-10" db="EMBL/GenBank/DDBJ databases">
        <authorList>
            <person name="de Groot N.N."/>
        </authorList>
    </citation>
    <scope>NUCLEOTIDE SEQUENCE [LARGE SCALE GENOMIC DNA]</scope>
    <source>
        <strain evidence="2 3">GAS232</strain>
    </source>
</reference>
<dbReference type="EMBL" id="LT629690">
    <property type="protein sequence ID" value="SDF29046.1"/>
    <property type="molecule type" value="Genomic_DNA"/>
</dbReference>
<dbReference type="SUPFAM" id="SSF53756">
    <property type="entry name" value="UDP-Glycosyltransferase/glycogen phosphorylase"/>
    <property type="match status" value="1"/>
</dbReference>
<name>A0A1G7JVP9_9BACT</name>